<accession>A0A1I1G664</accession>
<reference evidence="2 3" key="1">
    <citation type="submission" date="2016-10" db="EMBL/GenBank/DDBJ databases">
        <authorList>
            <person name="de Groot N.N."/>
        </authorList>
    </citation>
    <scope>NUCLEOTIDE SEQUENCE [LARGE SCALE GENOMIC DNA]</scope>
    <source>
        <strain evidence="2 3">DSM 19548</strain>
    </source>
</reference>
<dbReference type="Gene3D" id="1.25.40.10">
    <property type="entry name" value="Tetratricopeptide repeat domain"/>
    <property type="match status" value="1"/>
</dbReference>
<dbReference type="Proteomes" id="UP000198728">
    <property type="component" value="Unassembled WGS sequence"/>
</dbReference>
<organism evidence="2 3">
    <name type="scientific">Tropicimonas isoalkanivorans</name>
    <dbReference type="NCBI Taxonomy" id="441112"/>
    <lineage>
        <taxon>Bacteria</taxon>
        <taxon>Pseudomonadati</taxon>
        <taxon>Pseudomonadota</taxon>
        <taxon>Alphaproteobacteria</taxon>
        <taxon>Rhodobacterales</taxon>
        <taxon>Roseobacteraceae</taxon>
        <taxon>Tropicimonas</taxon>
    </lineage>
</organism>
<dbReference type="AlphaFoldDB" id="A0A1I1G664"/>
<keyword evidence="3" id="KW-1185">Reference proteome</keyword>
<dbReference type="EMBL" id="FOLG01000002">
    <property type="protein sequence ID" value="SFC05348.1"/>
    <property type="molecule type" value="Genomic_DNA"/>
</dbReference>
<proteinExistence type="predicted"/>
<protein>
    <submittedName>
        <fullName evidence="2">Tetratricopeptide repeat-containing protein</fullName>
    </submittedName>
</protein>
<dbReference type="STRING" id="441112.SAMN04488094_102375"/>
<feature type="region of interest" description="Disordered" evidence="1">
    <location>
        <begin position="1"/>
        <end position="21"/>
    </location>
</feature>
<dbReference type="InterPro" id="IPR011990">
    <property type="entry name" value="TPR-like_helical_dom_sf"/>
</dbReference>
<dbReference type="SUPFAM" id="SSF48452">
    <property type="entry name" value="TPR-like"/>
    <property type="match status" value="1"/>
</dbReference>
<evidence type="ECO:0000313" key="3">
    <source>
        <dbReference type="Proteomes" id="UP000198728"/>
    </source>
</evidence>
<dbReference type="Pfam" id="PF14559">
    <property type="entry name" value="TPR_19"/>
    <property type="match status" value="1"/>
</dbReference>
<evidence type="ECO:0000313" key="2">
    <source>
        <dbReference type="EMBL" id="SFC05348.1"/>
    </source>
</evidence>
<evidence type="ECO:0000256" key="1">
    <source>
        <dbReference type="SAM" id="MobiDB-lite"/>
    </source>
</evidence>
<dbReference type="OrthoDB" id="7768622at2"/>
<gene>
    <name evidence="2" type="ORF">SAMN04488094_102375</name>
</gene>
<name>A0A1I1G664_9RHOB</name>
<sequence>MSGTRECVGRDMGDDDDAARRHRAMSGTSGCLYETEDVRLFHRPAESDYSVVLFGAGEGRPRLSSRWMSGPGQAALDLYEIVPHDREALPAQQIDALCDVITETNSRPAIAVGAGLGGLAALRHGRRAGCAATLAFSPIGVAPSGDPATGPDLRQEDLTATAMVAFDPKVARDSAQMQALRRLGGVHGVPLPFMGLRTERALIGEGCALKVFGEALHGRLWEAAQLLRHNRAQDDRYLARLSRACTRRGHYRWAAEIASKTAPAAQGNPELALARADALVGLGKSLEAVETLERLVVDAPQSARYWSLLADRYEEMGQDRATAEVLELALEVTENFGFCWRLIRKLGAMGGRSRAQAAAVAEMALEQWPEHREQIVRIAQGLPPPARGWSAPDRRGGALLP</sequence>